<proteinExistence type="inferred from homology"/>
<comment type="subcellular location">
    <subcellularLocation>
        <location evidence="1">Nucleus</location>
    </subcellularLocation>
</comment>
<dbReference type="SMART" id="SM00751">
    <property type="entry name" value="BSD"/>
    <property type="match status" value="2"/>
</dbReference>
<keyword evidence="4" id="KW-0805">Transcription regulation</keyword>
<keyword evidence="3" id="KW-0677">Repeat</keyword>
<dbReference type="GO" id="GO:0000439">
    <property type="term" value="C:transcription factor TFIIH core complex"/>
    <property type="evidence" value="ECO:0007669"/>
    <property type="project" value="InterPro"/>
</dbReference>
<evidence type="ECO:0000259" key="7">
    <source>
        <dbReference type="PROSITE" id="PS50858"/>
    </source>
</evidence>
<evidence type="ECO:0000256" key="6">
    <source>
        <dbReference type="ARBA" id="ARBA00023242"/>
    </source>
</evidence>
<dbReference type="SUPFAM" id="SSF50729">
    <property type="entry name" value="PH domain-like"/>
    <property type="match status" value="1"/>
</dbReference>
<evidence type="ECO:0000256" key="1">
    <source>
        <dbReference type="ARBA" id="ARBA00004123"/>
    </source>
</evidence>
<keyword evidence="6" id="KW-0539">Nucleus</keyword>
<dbReference type="Pfam" id="PF03909">
    <property type="entry name" value="BSD"/>
    <property type="match status" value="2"/>
</dbReference>
<feature type="domain" description="BSD" evidence="7">
    <location>
        <begin position="168"/>
        <end position="228"/>
    </location>
</feature>
<dbReference type="Proteomes" id="UP001306508">
    <property type="component" value="Unassembled WGS sequence"/>
</dbReference>
<evidence type="ECO:0000256" key="2">
    <source>
        <dbReference type="ARBA" id="ARBA00009448"/>
    </source>
</evidence>
<evidence type="ECO:0000313" key="8">
    <source>
        <dbReference type="EMBL" id="KAK5781661.1"/>
    </source>
</evidence>
<dbReference type="CDD" id="cd13229">
    <property type="entry name" value="PH_TFIIH"/>
    <property type="match status" value="1"/>
</dbReference>
<dbReference type="GO" id="GO:0006289">
    <property type="term" value="P:nucleotide-excision repair"/>
    <property type="evidence" value="ECO:0007669"/>
    <property type="project" value="InterPro"/>
</dbReference>
<evidence type="ECO:0000313" key="9">
    <source>
        <dbReference type="Proteomes" id="UP001306508"/>
    </source>
</evidence>
<accession>A0AAN8A9B1</accession>
<comment type="similarity">
    <text evidence="2">Belongs to the TFB1 family.</text>
</comment>
<sequence length="647" mass="73662">MSHSGAATFKKVSGIITINEDVSPAQLIWRSTTGDKTHTISLETIDKLQATPPKSEKMMLRLIAKLDPDEVAASMAKKIKDNDGNEIPAPPPKPVSHMFSFNNRTVMDNIKLTLQQIISRYKDIEQEEERRRTETPLSTAGLDPLTVQQQQQQQLHMHLQQSQTPLINTAQLDDSLSKENLLLNLKLQQSLLKNNKELMKTFQETVIYSGLPPEEFWSTRIPLLRAFALSTSQKVGPYNVLSTIKPVASSENKVNVNLSRQKILSIFETYPIVKKAYDDNVPKNFKEQEFWARFFSSKLFRKLRGEKLMANDRGDVIIDRYLTLDQEYDRKDDERLSHPVTKLIDIAANREDDPVKLGHRPDFTMRPGVDVNGNSDGTIDILKGMNRLSEKMIMALENEYSRSNVQQEDPCQQERESIEILDLEKPFKADYALIHLNDKEKEKSIELINNNNNNSDDSNGANNESLTPEIISKHISNLIDDLSSNVDLTNVMSESSENNVINQRVIQAVKINAKQTKYNHLDPMLGTFIGRSDEDEAKSDLPVDLLESCRILHSTCCEFLKHFYIHFQSGEYKRGILVNKLYKHLKDCSMKLKELFDDVLKEDGEAMAQITTAYLKPILDSVMFAIAKYDKAFADFNKNVPPPLSSS</sequence>
<gene>
    <name evidence="8" type="ORF">RI543_000846</name>
</gene>
<protein>
    <recommendedName>
        <fullName evidence="7">BSD domain-containing protein</fullName>
    </recommendedName>
</protein>
<dbReference type="EMBL" id="JAWIZZ010000031">
    <property type="protein sequence ID" value="KAK5781661.1"/>
    <property type="molecule type" value="Genomic_DNA"/>
</dbReference>
<dbReference type="GO" id="GO:0006351">
    <property type="term" value="P:DNA-templated transcription"/>
    <property type="evidence" value="ECO:0007669"/>
    <property type="project" value="InterPro"/>
</dbReference>
<dbReference type="InterPro" id="IPR005607">
    <property type="entry name" value="BSD_dom"/>
</dbReference>
<dbReference type="PANTHER" id="PTHR12856">
    <property type="entry name" value="TRANSCRIPTION INITIATION FACTOR IIH-RELATED"/>
    <property type="match status" value="1"/>
</dbReference>
<dbReference type="PROSITE" id="PS50858">
    <property type="entry name" value="BSD"/>
    <property type="match status" value="2"/>
</dbReference>
<dbReference type="Gene3D" id="2.30.29.30">
    <property type="entry name" value="Pleckstrin-homology domain (PH domain)/Phosphotyrosine-binding domain (PTB)"/>
    <property type="match status" value="1"/>
</dbReference>
<dbReference type="Pfam" id="PF08567">
    <property type="entry name" value="PH_TFIIH"/>
    <property type="match status" value="1"/>
</dbReference>
<dbReference type="InterPro" id="IPR035925">
    <property type="entry name" value="BSD_dom_sf"/>
</dbReference>
<organism evidence="8 9">
    <name type="scientific">Arxiozyma heterogenica</name>
    <dbReference type="NCBI Taxonomy" id="278026"/>
    <lineage>
        <taxon>Eukaryota</taxon>
        <taxon>Fungi</taxon>
        <taxon>Dikarya</taxon>
        <taxon>Ascomycota</taxon>
        <taxon>Saccharomycotina</taxon>
        <taxon>Saccharomycetes</taxon>
        <taxon>Saccharomycetales</taxon>
        <taxon>Saccharomycetaceae</taxon>
        <taxon>Arxiozyma</taxon>
    </lineage>
</organism>
<dbReference type="AlphaFoldDB" id="A0AAN8A9B1"/>
<dbReference type="InterPro" id="IPR013876">
    <property type="entry name" value="TFIIH_BTF_p62_N"/>
</dbReference>
<keyword evidence="5" id="KW-0804">Transcription</keyword>
<reference evidence="9" key="1">
    <citation type="submission" date="2023-07" db="EMBL/GenBank/DDBJ databases">
        <title>A draft genome of Kazachstania heterogenica Y-27499.</title>
        <authorList>
            <person name="Donic C."/>
            <person name="Kralova J.S."/>
            <person name="Fidel L."/>
            <person name="Ben-Dor S."/>
            <person name="Jung S."/>
        </authorList>
    </citation>
    <scope>NUCLEOTIDE SEQUENCE [LARGE SCALE GENOMIC DNA]</scope>
    <source>
        <strain evidence="9">Y27499</strain>
    </source>
</reference>
<evidence type="ECO:0000256" key="3">
    <source>
        <dbReference type="ARBA" id="ARBA00022737"/>
    </source>
</evidence>
<evidence type="ECO:0000256" key="4">
    <source>
        <dbReference type="ARBA" id="ARBA00023015"/>
    </source>
</evidence>
<dbReference type="InterPro" id="IPR011993">
    <property type="entry name" value="PH-like_dom_sf"/>
</dbReference>
<dbReference type="SUPFAM" id="SSF140383">
    <property type="entry name" value="BSD domain-like"/>
    <property type="match status" value="2"/>
</dbReference>
<dbReference type="InterPro" id="IPR027079">
    <property type="entry name" value="Tfb1/GTF2H1"/>
</dbReference>
<feature type="domain" description="BSD" evidence="7">
    <location>
        <begin position="250"/>
        <end position="302"/>
    </location>
</feature>
<keyword evidence="9" id="KW-1185">Reference proteome</keyword>
<evidence type="ECO:0000256" key="5">
    <source>
        <dbReference type="ARBA" id="ARBA00023163"/>
    </source>
</evidence>
<name>A0AAN8A9B1_9SACH</name>
<comment type="caution">
    <text evidence="8">The sequence shown here is derived from an EMBL/GenBank/DDBJ whole genome shotgun (WGS) entry which is preliminary data.</text>
</comment>